<evidence type="ECO:0000259" key="2">
    <source>
        <dbReference type="Pfam" id="PF00724"/>
    </source>
</evidence>
<dbReference type="Pfam" id="PF00724">
    <property type="entry name" value="Oxidored_FMN"/>
    <property type="match status" value="1"/>
</dbReference>
<dbReference type="SUPFAM" id="SSF51395">
    <property type="entry name" value="FMN-linked oxidoreductases"/>
    <property type="match status" value="1"/>
</dbReference>
<comment type="caution">
    <text evidence="3">The sequence shown here is derived from an EMBL/GenBank/DDBJ whole genome shotgun (WGS) entry which is preliminary data.</text>
</comment>
<dbReference type="InParanoid" id="A0A401GQY6"/>
<dbReference type="PANTHER" id="PTHR22893:SF91">
    <property type="entry name" value="NADPH DEHYDROGENASE 2-RELATED"/>
    <property type="match status" value="1"/>
</dbReference>
<dbReference type="FunCoup" id="A0A401GQY6">
    <property type="interactions" value="239"/>
</dbReference>
<feature type="region of interest" description="Disordered" evidence="1">
    <location>
        <begin position="263"/>
        <end position="290"/>
    </location>
</feature>
<proteinExistence type="predicted"/>
<dbReference type="OrthoDB" id="276546at2759"/>
<dbReference type="Gene3D" id="3.20.20.70">
    <property type="entry name" value="Aldolase class I"/>
    <property type="match status" value="1"/>
</dbReference>
<protein>
    <submittedName>
        <fullName evidence="3">Probable inactive dehydrogenase</fullName>
    </submittedName>
</protein>
<dbReference type="InterPro" id="IPR001155">
    <property type="entry name" value="OxRdtase_FMN_N"/>
</dbReference>
<dbReference type="GO" id="GO:0010181">
    <property type="term" value="F:FMN binding"/>
    <property type="evidence" value="ECO:0007669"/>
    <property type="project" value="InterPro"/>
</dbReference>
<dbReference type="GeneID" id="38781496"/>
<dbReference type="InterPro" id="IPR013785">
    <property type="entry name" value="Aldolase_TIM"/>
</dbReference>
<dbReference type="InterPro" id="IPR045247">
    <property type="entry name" value="Oye-like"/>
</dbReference>
<dbReference type="PANTHER" id="PTHR22893">
    <property type="entry name" value="NADH OXIDOREDUCTASE-RELATED"/>
    <property type="match status" value="1"/>
</dbReference>
<evidence type="ECO:0000313" key="3">
    <source>
        <dbReference type="EMBL" id="GBE84579.1"/>
    </source>
</evidence>
<dbReference type="RefSeq" id="XP_027615492.1">
    <property type="nucleotide sequence ID" value="XM_027759691.1"/>
</dbReference>
<reference evidence="3 4" key="1">
    <citation type="journal article" date="2018" name="Sci. Rep.">
        <title>Genome sequence of the cauliflower mushroom Sparassis crispa (Hanabiratake) and its association with beneficial usage.</title>
        <authorList>
            <person name="Kiyama R."/>
            <person name="Furutani Y."/>
            <person name="Kawaguchi K."/>
            <person name="Nakanishi T."/>
        </authorList>
    </citation>
    <scope>NUCLEOTIDE SEQUENCE [LARGE SCALE GENOMIC DNA]</scope>
</reference>
<sequence length="323" mass="35269">MPSPSNPALFRPTKVGYNTLAHRVVLAPLTRMRADAEHVHGELAVAYYAQRAHVPGTLLITEGTYISPRAGGYPHVPGIWNDAQIAAWKRVRIRTSGYGRRARASLLHISPDLRDGADGLPYVAPSAIALSGQPRAPRPLTLSEIQEYIEMYATAASNAVHRAGFDGVELQGANGYLVDQFLQDVSNDRTDAYGGSVENRCRFALETIGAIVHAVGARKTALRVSPWNKFLDMGMEDPVPTFTHLVQRLADAHPDLAYLHVVEPRRRPTDSRGAQNNSLSCVERSSPPQSNDFLRSLWAPRPLISAGGYTARQHSPQRSGLGS</sequence>
<dbReference type="AlphaFoldDB" id="A0A401GQY6"/>
<evidence type="ECO:0000313" key="4">
    <source>
        <dbReference type="Proteomes" id="UP000287166"/>
    </source>
</evidence>
<dbReference type="GO" id="GO:0016491">
    <property type="term" value="F:oxidoreductase activity"/>
    <property type="evidence" value="ECO:0007669"/>
    <property type="project" value="InterPro"/>
</dbReference>
<dbReference type="STRING" id="139825.A0A401GQY6"/>
<keyword evidence="4" id="KW-1185">Reference proteome</keyword>
<dbReference type="EMBL" id="BFAD01000006">
    <property type="protein sequence ID" value="GBE84579.1"/>
    <property type="molecule type" value="Genomic_DNA"/>
</dbReference>
<name>A0A401GQY6_9APHY</name>
<feature type="domain" description="NADH:flavin oxidoreductase/NADH oxidase N-terminal" evidence="2">
    <location>
        <begin position="9"/>
        <end position="313"/>
    </location>
</feature>
<dbReference type="Proteomes" id="UP000287166">
    <property type="component" value="Unassembled WGS sequence"/>
</dbReference>
<organism evidence="3 4">
    <name type="scientific">Sparassis crispa</name>
    <dbReference type="NCBI Taxonomy" id="139825"/>
    <lineage>
        <taxon>Eukaryota</taxon>
        <taxon>Fungi</taxon>
        <taxon>Dikarya</taxon>
        <taxon>Basidiomycota</taxon>
        <taxon>Agaricomycotina</taxon>
        <taxon>Agaricomycetes</taxon>
        <taxon>Polyporales</taxon>
        <taxon>Sparassidaceae</taxon>
        <taxon>Sparassis</taxon>
    </lineage>
</organism>
<gene>
    <name evidence="3" type="ORF">SCP_0605580</name>
</gene>
<evidence type="ECO:0000256" key="1">
    <source>
        <dbReference type="SAM" id="MobiDB-lite"/>
    </source>
</evidence>
<accession>A0A401GQY6</accession>